<proteinExistence type="predicted"/>
<keyword evidence="2" id="KW-1185">Reference proteome</keyword>
<keyword evidence="1" id="KW-0378">Hydrolase</keyword>
<gene>
    <name evidence="1" type="ORF">phi674_gp30</name>
</gene>
<dbReference type="OrthoDB" id="23163at10239"/>
<evidence type="ECO:0000313" key="2">
    <source>
        <dbReference type="Proteomes" id="UP000241216"/>
    </source>
</evidence>
<name>A0A2H4PJ03_9CAUD</name>
<reference evidence="2" key="1">
    <citation type="submission" date="2017-10" db="EMBL/GenBank/DDBJ databases">
        <title>Complete nucleotide sequences and annotations of phi673 and phi674, two new lytic phages of Corynebacterium glutamicum ATCC 13032.</title>
        <authorList>
            <person name="Yomantas Y.A.V."/>
            <person name="Abalakina E.G."/>
            <person name="Lobanova J.S."/>
            <person name="Mamontov V.T.A."/>
            <person name="Stoynova N.V."/>
            <person name="Mashko S.V."/>
        </authorList>
    </citation>
    <scope>NUCLEOTIDE SEQUENCE [LARGE SCALE GENOMIC DNA]</scope>
</reference>
<evidence type="ECO:0000313" key="1">
    <source>
        <dbReference type="EMBL" id="ATW62948.1"/>
    </source>
</evidence>
<dbReference type="Proteomes" id="UP000241216">
    <property type="component" value="Segment"/>
</dbReference>
<sequence>MKTKTCFKCGESKLITQFHSDRSRKDGFNPVCKQCVYEYQQSRREHTRVLAKARYRANREAEQERTQENYDLNQSVTAKRAVRHRKPWTDEEDAFIRSDHGLTAYQLATRLGRTYAAIHARLYRKEVDK</sequence>
<protein>
    <submittedName>
        <fullName evidence="1">Putative HNH endonuclease</fullName>
    </submittedName>
</protein>
<dbReference type="GO" id="GO:0004519">
    <property type="term" value="F:endonuclease activity"/>
    <property type="evidence" value="ECO:0007669"/>
    <property type="project" value="UniProtKB-KW"/>
</dbReference>
<accession>A0A2H4PJ03</accession>
<organism evidence="1 2">
    <name type="scientific">Corynebacterium phage phi674</name>
    <dbReference type="NCBI Taxonomy" id="2052822"/>
    <lineage>
        <taxon>Viruses</taxon>
        <taxon>Duplodnaviria</taxon>
        <taxon>Heunggongvirae</taxon>
        <taxon>Uroviricota</taxon>
        <taxon>Caudoviricetes</taxon>
        <taxon>Ikedavirus</taxon>
        <taxon>Ikedavirus phi674</taxon>
    </lineage>
</organism>
<dbReference type="EMBL" id="MG324354">
    <property type="protein sequence ID" value="ATW62948.1"/>
    <property type="molecule type" value="Genomic_DNA"/>
</dbReference>
<keyword evidence="1" id="KW-0255">Endonuclease</keyword>
<keyword evidence="1" id="KW-0540">Nuclease</keyword>